<dbReference type="OrthoDB" id="2874539at2"/>
<reference evidence="2 3" key="1">
    <citation type="submission" date="2016-12" db="EMBL/GenBank/DDBJ databases">
        <title>Domibacillus sp. SAB 38T whole genome sequencing.</title>
        <authorList>
            <person name="Verma A."/>
            <person name="Ojha A.K."/>
            <person name="Krishnamurthi S."/>
        </authorList>
    </citation>
    <scope>NUCLEOTIDE SEQUENCE [LARGE SCALE GENOMIC DNA]</scope>
    <source>
        <strain evidence="2 3">SAB 38</strain>
    </source>
</reference>
<dbReference type="RefSeq" id="WP_076766816.1">
    <property type="nucleotide sequence ID" value="NZ_MSFI01000021.1"/>
</dbReference>
<dbReference type="STRING" id="1714355.BTO28_12620"/>
<organism evidence="2 3">
    <name type="scientific">Domibacillus epiphyticus</name>
    <dbReference type="NCBI Taxonomy" id="1714355"/>
    <lineage>
        <taxon>Bacteria</taxon>
        <taxon>Bacillati</taxon>
        <taxon>Bacillota</taxon>
        <taxon>Bacilli</taxon>
        <taxon>Bacillales</taxon>
        <taxon>Bacillaceae</taxon>
        <taxon>Domibacillus</taxon>
    </lineage>
</organism>
<accession>A0A1V2A5P3</accession>
<gene>
    <name evidence="2" type="ORF">BTO28_12620</name>
</gene>
<name>A0A1V2A5P3_9BACI</name>
<dbReference type="EMBL" id="MSFI01000021">
    <property type="protein sequence ID" value="OMP66306.1"/>
    <property type="molecule type" value="Genomic_DNA"/>
</dbReference>
<dbReference type="InterPro" id="IPR000361">
    <property type="entry name" value="ATAP_core_dom"/>
</dbReference>
<dbReference type="Pfam" id="PF01521">
    <property type="entry name" value="Fe-S_biosyn"/>
    <property type="match status" value="1"/>
</dbReference>
<sequence>MRLSLTESALKKLKTVVLQEGQLPRIDADVAGGCGMTVAFSLVFDEERRNDFILELNGIRIRMDRFTQRYIGEEIQIDFTEEKGFLVADAFSSSACSIDIV</sequence>
<dbReference type="Gene3D" id="2.60.300.12">
    <property type="entry name" value="HesB-like domain"/>
    <property type="match status" value="1"/>
</dbReference>
<dbReference type="SUPFAM" id="SSF89360">
    <property type="entry name" value="HesB-like domain"/>
    <property type="match status" value="1"/>
</dbReference>
<evidence type="ECO:0000313" key="3">
    <source>
        <dbReference type="Proteomes" id="UP000188613"/>
    </source>
</evidence>
<feature type="domain" description="Core" evidence="1">
    <location>
        <begin position="1"/>
        <end position="86"/>
    </location>
</feature>
<dbReference type="Proteomes" id="UP000188613">
    <property type="component" value="Unassembled WGS sequence"/>
</dbReference>
<dbReference type="InterPro" id="IPR035903">
    <property type="entry name" value="HesB-like_dom_sf"/>
</dbReference>
<proteinExistence type="predicted"/>
<evidence type="ECO:0000259" key="1">
    <source>
        <dbReference type="Pfam" id="PF01521"/>
    </source>
</evidence>
<comment type="caution">
    <text evidence="2">The sequence shown here is derived from an EMBL/GenBank/DDBJ whole genome shotgun (WGS) entry which is preliminary data.</text>
</comment>
<dbReference type="AlphaFoldDB" id="A0A1V2A5P3"/>
<protein>
    <recommendedName>
        <fullName evidence="1">Core domain-containing protein</fullName>
    </recommendedName>
</protein>
<evidence type="ECO:0000313" key="2">
    <source>
        <dbReference type="EMBL" id="OMP66306.1"/>
    </source>
</evidence>
<keyword evidence="3" id="KW-1185">Reference proteome</keyword>